<proteinExistence type="inferred from homology"/>
<dbReference type="PANTHER" id="PTHR31637:SF0">
    <property type="entry name" value="2,3-BISPHOSPHOGLYCERATE-INDEPENDENT PHOSPHOGLYCERATE MUTASE"/>
    <property type="match status" value="1"/>
</dbReference>
<dbReference type="PANTHER" id="PTHR31637">
    <property type="entry name" value="2,3-BISPHOSPHOGLYCERATE-INDEPENDENT PHOSPHOGLYCERATE MUTASE"/>
    <property type="match status" value="1"/>
</dbReference>
<evidence type="ECO:0000256" key="1">
    <source>
        <dbReference type="ARBA" id="ARBA00001936"/>
    </source>
</evidence>
<evidence type="ECO:0000256" key="8">
    <source>
        <dbReference type="ARBA" id="ARBA00023235"/>
    </source>
</evidence>
<protein>
    <recommendedName>
        <fullName evidence="4">phosphoglycerate mutase (2,3-diphosphoglycerate-independent)</fullName>
        <ecNumber evidence="4">5.4.2.12</ecNumber>
    </recommendedName>
</protein>
<name>A0A0A9XMK1_LYGHE</name>
<evidence type="ECO:0000256" key="2">
    <source>
        <dbReference type="ARBA" id="ARBA00004798"/>
    </source>
</evidence>
<dbReference type="SUPFAM" id="SSF64158">
    <property type="entry name" value="2,3-Bisphosphoglycerate-independent phosphoglycerate mutase, substrate-binding domain"/>
    <property type="match status" value="1"/>
</dbReference>
<feature type="domain" description="Metalloenzyme" evidence="9">
    <location>
        <begin position="38"/>
        <end position="108"/>
    </location>
</feature>
<dbReference type="EMBL" id="GBHO01022435">
    <property type="protein sequence ID" value="JAG21169.1"/>
    <property type="molecule type" value="Transcribed_RNA"/>
</dbReference>
<dbReference type="GO" id="GO:0030145">
    <property type="term" value="F:manganese ion binding"/>
    <property type="evidence" value="ECO:0007669"/>
    <property type="project" value="InterPro"/>
</dbReference>
<dbReference type="InterPro" id="IPR006124">
    <property type="entry name" value="Metalloenzyme"/>
</dbReference>
<accession>A0A0A9XMK1</accession>
<evidence type="ECO:0000259" key="9">
    <source>
        <dbReference type="Pfam" id="PF01676"/>
    </source>
</evidence>
<feature type="non-terminal residue" evidence="11">
    <location>
        <position position="1"/>
    </location>
</feature>
<evidence type="ECO:0000256" key="4">
    <source>
        <dbReference type="ARBA" id="ARBA00012026"/>
    </source>
</evidence>
<evidence type="ECO:0000313" key="11">
    <source>
        <dbReference type="EMBL" id="JAG21169.1"/>
    </source>
</evidence>
<dbReference type="Pfam" id="PF06415">
    <property type="entry name" value="iPGM_N"/>
    <property type="match status" value="1"/>
</dbReference>
<dbReference type="EC" id="5.4.2.12" evidence="4"/>
<dbReference type="SUPFAM" id="SSF53649">
    <property type="entry name" value="Alkaline phosphatase-like"/>
    <property type="match status" value="1"/>
</dbReference>
<evidence type="ECO:0000259" key="10">
    <source>
        <dbReference type="Pfam" id="PF06415"/>
    </source>
</evidence>
<keyword evidence="8" id="KW-0413">Isomerase</keyword>
<reference evidence="11" key="1">
    <citation type="journal article" date="2014" name="PLoS ONE">
        <title>Transcriptome-Based Identification of ABC Transporters in the Western Tarnished Plant Bug Lygus hesperus.</title>
        <authorList>
            <person name="Hull J.J."/>
            <person name="Chaney K."/>
            <person name="Geib S.M."/>
            <person name="Fabrick J.A."/>
            <person name="Brent C.S."/>
            <person name="Walsh D."/>
            <person name="Lavine L.C."/>
        </authorList>
    </citation>
    <scope>NUCLEOTIDE SEQUENCE</scope>
</reference>
<comment type="similarity">
    <text evidence="3">Belongs to the BPG-independent phosphoglycerate mutase family.</text>
</comment>
<dbReference type="GO" id="GO:0006007">
    <property type="term" value="P:glucose catabolic process"/>
    <property type="evidence" value="ECO:0007669"/>
    <property type="project" value="InterPro"/>
</dbReference>
<feature type="domain" description="BPG-independent PGAM N-terminal" evidence="10">
    <location>
        <begin position="117"/>
        <end position="197"/>
    </location>
</feature>
<keyword evidence="5" id="KW-0479">Metal-binding</keyword>
<evidence type="ECO:0000256" key="5">
    <source>
        <dbReference type="ARBA" id="ARBA00022723"/>
    </source>
</evidence>
<keyword evidence="6" id="KW-0324">Glycolysis</keyword>
<dbReference type="UniPathway" id="UPA00109">
    <property type="reaction ID" value="UER00186"/>
</dbReference>
<gene>
    <name evidence="11" type="primary">PMGI</name>
    <name evidence="11" type="ORF">CM83_29706</name>
    <name evidence="12" type="ORF">g.92375</name>
</gene>
<comment type="cofactor">
    <cofactor evidence="1">
        <name>Mn(2+)</name>
        <dbReference type="ChEBI" id="CHEBI:29035"/>
    </cofactor>
</comment>
<dbReference type="Gene3D" id="3.40.720.10">
    <property type="entry name" value="Alkaline Phosphatase, subunit A"/>
    <property type="match status" value="1"/>
</dbReference>
<sequence length="199" mass="21643">FLYFIASQIVIATSQNNKISNNMSSLKLVPHASLPRRPVLIVIMDGVGIGPCDEYDAVHMAKTPFMDKYWTNPKLFRAIRAHGLAVGLPTDADMGNSEVGHNALGAGRVALQGASLVDDALKSGEIFKSEGYRYLHGAFANHGTLHLIGLLSDGGVHSRDNQLYPIIEKAAKDGAKRIRVHVLYDGRDVPDGSSFRFTE</sequence>
<dbReference type="GO" id="GO:0005737">
    <property type="term" value="C:cytoplasm"/>
    <property type="evidence" value="ECO:0007669"/>
    <property type="project" value="InterPro"/>
</dbReference>
<evidence type="ECO:0000256" key="7">
    <source>
        <dbReference type="ARBA" id="ARBA00023211"/>
    </source>
</evidence>
<evidence type="ECO:0000256" key="3">
    <source>
        <dbReference type="ARBA" id="ARBA00008819"/>
    </source>
</evidence>
<reference evidence="11" key="2">
    <citation type="submission" date="2014-07" db="EMBL/GenBank/DDBJ databases">
        <authorList>
            <person name="Hull J."/>
        </authorList>
    </citation>
    <scope>NUCLEOTIDE SEQUENCE</scope>
</reference>
<organism evidence="11">
    <name type="scientific">Lygus hesperus</name>
    <name type="common">Western plant bug</name>
    <dbReference type="NCBI Taxonomy" id="30085"/>
    <lineage>
        <taxon>Eukaryota</taxon>
        <taxon>Metazoa</taxon>
        <taxon>Ecdysozoa</taxon>
        <taxon>Arthropoda</taxon>
        <taxon>Hexapoda</taxon>
        <taxon>Insecta</taxon>
        <taxon>Pterygota</taxon>
        <taxon>Neoptera</taxon>
        <taxon>Paraneoptera</taxon>
        <taxon>Hemiptera</taxon>
        <taxon>Heteroptera</taxon>
        <taxon>Panheteroptera</taxon>
        <taxon>Cimicomorpha</taxon>
        <taxon>Miridae</taxon>
        <taxon>Mirini</taxon>
        <taxon>Lygus</taxon>
    </lineage>
</organism>
<keyword evidence="7" id="KW-0464">Manganese</keyword>
<dbReference type="GO" id="GO:0006096">
    <property type="term" value="P:glycolytic process"/>
    <property type="evidence" value="ECO:0007669"/>
    <property type="project" value="UniProtKB-UniPathway"/>
</dbReference>
<dbReference type="InterPro" id="IPR017850">
    <property type="entry name" value="Alkaline_phosphatase_core_sf"/>
</dbReference>
<dbReference type="InterPro" id="IPR036646">
    <property type="entry name" value="PGAM_B_sf"/>
</dbReference>
<dbReference type="AlphaFoldDB" id="A0A0A9XMK1"/>
<dbReference type="InterPro" id="IPR005995">
    <property type="entry name" value="Pgm_bpd_ind"/>
</dbReference>
<dbReference type="EMBL" id="GDHC01001702">
    <property type="protein sequence ID" value="JAQ16927.1"/>
    <property type="molecule type" value="Transcribed_RNA"/>
</dbReference>
<dbReference type="InterPro" id="IPR011258">
    <property type="entry name" value="BPG-indep_PGM_N"/>
</dbReference>
<evidence type="ECO:0000256" key="6">
    <source>
        <dbReference type="ARBA" id="ARBA00023152"/>
    </source>
</evidence>
<dbReference type="Pfam" id="PF01676">
    <property type="entry name" value="Metalloenzyme"/>
    <property type="match status" value="1"/>
</dbReference>
<dbReference type="GO" id="GO:0004619">
    <property type="term" value="F:phosphoglycerate mutase activity"/>
    <property type="evidence" value="ECO:0007669"/>
    <property type="project" value="UniProtKB-EC"/>
</dbReference>
<reference evidence="12" key="3">
    <citation type="journal article" date="2016" name="Gigascience">
        <title>De novo construction of an expanded transcriptome assembly for the western tarnished plant bug, Lygus hesperus.</title>
        <authorList>
            <person name="Tassone E.E."/>
            <person name="Geib S.M."/>
            <person name="Hall B."/>
            <person name="Fabrick J.A."/>
            <person name="Brent C.S."/>
            <person name="Hull J.J."/>
        </authorList>
    </citation>
    <scope>NUCLEOTIDE SEQUENCE</scope>
</reference>
<comment type="pathway">
    <text evidence="2">Carbohydrate degradation; glycolysis; pyruvate from D-glyceraldehyde 3-phosphate: step 3/5.</text>
</comment>
<evidence type="ECO:0000313" key="12">
    <source>
        <dbReference type="EMBL" id="JAQ16927.1"/>
    </source>
</evidence>